<dbReference type="InterPro" id="IPR001343">
    <property type="entry name" value="Hemolysn_Ca-bd"/>
</dbReference>
<evidence type="ECO:0000313" key="1">
    <source>
        <dbReference type="EMBL" id="NYT47750.1"/>
    </source>
</evidence>
<dbReference type="GO" id="GO:0005509">
    <property type="term" value="F:calcium ion binding"/>
    <property type="evidence" value="ECO:0007669"/>
    <property type="project" value="InterPro"/>
</dbReference>
<dbReference type="InterPro" id="IPR011049">
    <property type="entry name" value="Serralysin-like_metalloprot_C"/>
</dbReference>
<sequence>MANPYFNAAYYLATNLDVLAAGYTVETAEQHYLQYGAAEALSGANTARKPAPWFDIQFYLTSNPDLLANGIGADNAFWHFTTYGQFEQRSPANGLTVTDAKLKAYADANEDLRTAFGITDTANLTDAQKDALTSHFYQYGYAEDRAGSPFDTDTNPGETFTLTTGTDNITGTASNDTVTAGEANGLATFTVGDQVDGGGGVDTMNWIQTAAIAAVPTGAVVKNVEILNVTSGGAIALNTAGNFEGLVDLNTNTSGAAQTITAAATQNITANVALQAANNTGFNGGNDVTVNATGVTTGTTTVGAVAAAAGDVVVNVTNSTGGTTTGAVTVTGGKTVTVNSAAANAVNTTVVQSAVTVNGNANTTDVTVNQNATVAAAATVVGKTAGTVIIADVNAASATAAGTIATVTLNSYGNSTIDSSALTTVNLSGTGGTLGIGRGALTATPTENTLNLNVSGLTAGAITDQEAAADDGFTTINLASNGTASTIADLVAADATTLNISGDAKVTLTAQTLANTKTITVTNSAGASLGTALANDVLFVGGAGADAISIGATTKAINMGAGNDVVTLSSASLGAGGTLNGGDGKDTLVANTNGSSFIADPAFSNFEVLRVAGSSAEGSHNANGFSELEIGATKGAVTFTNVAAGVGLTVLAGPTGTTTVTLANATGAADSFDLTLSSAGNLNAGAVTLAGVETVNITNTDTLTTNGVNANTLTLAATAAKSVVVTGNAGLNLTNTGNTAITNFDASGVTGDAANAAALAVTFVSANTTVGENVTIKGGSGNDSLTGSATANDSIFGGDGADTLVYTGGSDVFTGGAGVDTFDLNALGTKTSFLTIADATKADRIDFAGVSTGTIADATLGAKVALGAGATLDQYLDAAAAGNGGTNALVTWFQFGSDTYVVLDNTAGATFAATDAVIKLAGAVDLSASTLATEILTIV</sequence>
<dbReference type="Pfam" id="PF00353">
    <property type="entry name" value="HemolysinCabind"/>
    <property type="match status" value="2"/>
</dbReference>
<dbReference type="RefSeq" id="WP_180152775.1">
    <property type="nucleotide sequence ID" value="NZ_JACCEM010000001.1"/>
</dbReference>
<dbReference type="Proteomes" id="UP000559809">
    <property type="component" value="Unassembled WGS sequence"/>
</dbReference>
<dbReference type="Gene3D" id="2.150.10.10">
    <property type="entry name" value="Serralysin-like metalloprotease, C-terminal"/>
    <property type="match status" value="1"/>
</dbReference>
<dbReference type="SUPFAM" id="SSF51120">
    <property type="entry name" value="beta-Roll"/>
    <property type="match status" value="1"/>
</dbReference>
<protein>
    <submittedName>
        <fullName evidence="1">Calcium-binding protein</fullName>
    </submittedName>
</protein>
<accession>A0A853FY21</accession>
<dbReference type="AlphaFoldDB" id="A0A853FY21"/>
<dbReference type="PRINTS" id="PR00313">
    <property type="entry name" value="CABNDNGRPT"/>
</dbReference>
<reference evidence="1 2" key="1">
    <citation type="submission" date="2020-07" db="EMBL/GenBank/DDBJ databases">
        <title>Taxonomic revisions and descriptions of new bacterial species based on genomic comparisons in the high-G+C-content subgroup of the family Alcaligenaceae.</title>
        <authorList>
            <person name="Szabo A."/>
            <person name="Felfoldi T."/>
        </authorList>
    </citation>
    <scope>NUCLEOTIDE SEQUENCE [LARGE SCALE GENOMIC DNA]</scope>
    <source>
        <strain evidence="1 2">LMG 24012</strain>
    </source>
</reference>
<dbReference type="EMBL" id="JACCEM010000001">
    <property type="protein sequence ID" value="NYT47750.1"/>
    <property type="molecule type" value="Genomic_DNA"/>
</dbReference>
<evidence type="ECO:0000313" key="2">
    <source>
        <dbReference type="Proteomes" id="UP000559809"/>
    </source>
</evidence>
<gene>
    <name evidence="1" type="ORF">H0A72_00345</name>
</gene>
<organism evidence="1 2">
    <name type="scientific">Parapusillimonas granuli</name>
    <dbReference type="NCBI Taxonomy" id="380911"/>
    <lineage>
        <taxon>Bacteria</taxon>
        <taxon>Pseudomonadati</taxon>
        <taxon>Pseudomonadota</taxon>
        <taxon>Betaproteobacteria</taxon>
        <taxon>Burkholderiales</taxon>
        <taxon>Alcaligenaceae</taxon>
        <taxon>Parapusillimonas</taxon>
    </lineage>
</organism>
<keyword evidence="2" id="KW-1185">Reference proteome</keyword>
<comment type="caution">
    <text evidence="1">The sequence shown here is derived from an EMBL/GenBank/DDBJ whole genome shotgun (WGS) entry which is preliminary data.</text>
</comment>
<name>A0A853FY21_9BURK</name>
<proteinExistence type="predicted"/>